<dbReference type="Proteomes" id="UP000245921">
    <property type="component" value="Unassembled WGS sequence"/>
</dbReference>
<dbReference type="EMBL" id="QGGI01000028">
    <property type="protein sequence ID" value="PWJ86901.1"/>
    <property type="molecule type" value="Genomic_DNA"/>
</dbReference>
<comment type="caution">
    <text evidence="1">The sequence shown here is derived from an EMBL/GenBank/DDBJ whole genome shotgun (WGS) entry which is preliminary data.</text>
</comment>
<keyword evidence="2" id="KW-1185">Reference proteome</keyword>
<dbReference type="RefSeq" id="WP_109606509.1">
    <property type="nucleotide sequence ID" value="NZ_JAMHJO010000005.1"/>
</dbReference>
<organism evidence="1 2">
    <name type="scientific">Oceanotoga teriensis</name>
    <dbReference type="NCBI Taxonomy" id="515440"/>
    <lineage>
        <taxon>Bacteria</taxon>
        <taxon>Thermotogati</taxon>
        <taxon>Thermotogota</taxon>
        <taxon>Thermotogae</taxon>
        <taxon>Petrotogales</taxon>
        <taxon>Petrotogaceae</taxon>
        <taxon>Oceanotoga</taxon>
    </lineage>
</organism>
<evidence type="ECO:0000313" key="2">
    <source>
        <dbReference type="Proteomes" id="UP000245921"/>
    </source>
</evidence>
<protein>
    <recommendedName>
        <fullName evidence="3">DUF2922 domain-containing protein</fullName>
    </recommendedName>
</protein>
<gene>
    <name evidence="1" type="ORF">C7380_12815</name>
</gene>
<dbReference type="InterPro" id="IPR021321">
    <property type="entry name" value="DUF2922"/>
</dbReference>
<name>A0AA45HHH2_9BACT</name>
<dbReference type="AlphaFoldDB" id="A0AA45HHH2"/>
<reference evidence="1 2" key="1">
    <citation type="submission" date="2018-05" db="EMBL/GenBank/DDBJ databases">
        <title>Genomic Encyclopedia of Type Strains, Phase IV (KMG-IV): sequencing the most valuable type-strain genomes for metagenomic binning, comparative biology and taxonomic classification.</title>
        <authorList>
            <person name="Goeker M."/>
        </authorList>
    </citation>
    <scope>NUCLEOTIDE SEQUENCE [LARGE SCALE GENOMIC DNA]</scope>
    <source>
        <strain evidence="1 2">DSM 24906</strain>
    </source>
</reference>
<accession>A0AA45HHH2</accession>
<sequence>MKKLILKYYNPSEKKRYSTTINNPKEEIESTEVQNVMQTLIGVIVPENAEIDEANIVQTTTTQILNLIE</sequence>
<proteinExistence type="predicted"/>
<dbReference type="Pfam" id="PF11148">
    <property type="entry name" value="DUF2922"/>
    <property type="match status" value="1"/>
</dbReference>
<evidence type="ECO:0008006" key="3">
    <source>
        <dbReference type="Google" id="ProtNLM"/>
    </source>
</evidence>
<evidence type="ECO:0000313" key="1">
    <source>
        <dbReference type="EMBL" id="PWJ86901.1"/>
    </source>
</evidence>